<sequence length="127" mass="14352">MVYRCVKSANNHTYGHNLVLQAKLQQLRTQFPHALITYADYGIAYLVMKNPNQYGFKESFKACCGTGDPYNFEVFPVCGTPSASAYPSPSQYINWDGVHLTEAMYKVHIDMFLNARPLTLASVTCWT</sequence>
<evidence type="ECO:0000256" key="1">
    <source>
        <dbReference type="ARBA" id="ARBA00008668"/>
    </source>
</evidence>
<dbReference type="GO" id="GO:0016788">
    <property type="term" value="F:hydrolase activity, acting on ester bonds"/>
    <property type="evidence" value="ECO:0007669"/>
    <property type="project" value="InterPro"/>
</dbReference>
<dbReference type="AlphaFoldDB" id="A0A314YC19"/>
<evidence type="ECO:0000313" key="3">
    <source>
        <dbReference type="EMBL" id="PQQ02391.1"/>
    </source>
</evidence>
<protein>
    <recommendedName>
        <fullName evidence="5">GDSL esterase/lipase</fullName>
    </recommendedName>
</protein>
<dbReference type="EMBL" id="PJQY01001471">
    <property type="protein sequence ID" value="PQQ02391.1"/>
    <property type="molecule type" value="Genomic_DNA"/>
</dbReference>
<dbReference type="Pfam" id="PF00657">
    <property type="entry name" value="Lipase_GDSL"/>
    <property type="match status" value="1"/>
</dbReference>
<evidence type="ECO:0000313" key="4">
    <source>
        <dbReference type="Proteomes" id="UP000250321"/>
    </source>
</evidence>
<reference evidence="3 4" key="1">
    <citation type="submission" date="2018-02" db="EMBL/GenBank/DDBJ databases">
        <title>Draft genome of wild Prunus yedoensis var. nudiflora.</title>
        <authorList>
            <person name="Baek S."/>
            <person name="Kim J.-H."/>
            <person name="Choi K."/>
            <person name="Kim G.-B."/>
            <person name="Cho A."/>
            <person name="Jang H."/>
            <person name="Shin C.-H."/>
            <person name="Yu H.-J."/>
            <person name="Mun J.-H."/>
        </authorList>
    </citation>
    <scope>NUCLEOTIDE SEQUENCE [LARGE SCALE GENOMIC DNA]</scope>
    <source>
        <strain evidence="4">cv. Jeju island</strain>
        <tissue evidence="3">Leaf</tissue>
    </source>
</reference>
<dbReference type="Gene3D" id="3.40.50.1110">
    <property type="entry name" value="SGNH hydrolase"/>
    <property type="match status" value="1"/>
</dbReference>
<organism evidence="3 4">
    <name type="scientific">Prunus yedoensis var. nudiflora</name>
    <dbReference type="NCBI Taxonomy" id="2094558"/>
    <lineage>
        <taxon>Eukaryota</taxon>
        <taxon>Viridiplantae</taxon>
        <taxon>Streptophyta</taxon>
        <taxon>Embryophyta</taxon>
        <taxon>Tracheophyta</taxon>
        <taxon>Spermatophyta</taxon>
        <taxon>Magnoliopsida</taxon>
        <taxon>eudicotyledons</taxon>
        <taxon>Gunneridae</taxon>
        <taxon>Pentapetalae</taxon>
        <taxon>rosids</taxon>
        <taxon>fabids</taxon>
        <taxon>Rosales</taxon>
        <taxon>Rosaceae</taxon>
        <taxon>Amygdaloideae</taxon>
        <taxon>Amygdaleae</taxon>
        <taxon>Prunus</taxon>
    </lineage>
</organism>
<comment type="caution">
    <text evidence="3">The sequence shown here is derived from an EMBL/GenBank/DDBJ whole genome shotgun (WGS) entry which is preliminary data.</text>
</comment>
<dbReference type="STRING" id="2094558.A0A314YC19"/>
<dbReference type="OrthoDB" id="1600564at2759"/>
<gene>
    <name evidence="3" type="ORF">Pyn_26277</name>
</gene>
<dbReference type="PANTHER" id="PTHR22835:SF557">
    <property type="entry name" value="LIPASE_HYDROLASE FAMILY PROTEIN, PUTATIVE, EXPRESSED-RELATED"/>
    <property type="match status" value="1"/>
</dbReference>
<evidence type="ECO:0000256" key="2">
    <source>
        <dbReference type="ARBA" id="ARBA00023180"/>
    </source>
</evidence>
<comment type="similarity">
    <text evidence="1">Belongs to the 'GDSL' lipolytic enzyme family.</text>
</comment>
<dbReference type="Proteomes" id="UP000250321">
    <property type="component" value="Unassembled WGS sequence"/>
</dbReference>
<dbReference type="PANTHER" id="PTHR22835">
    <property type="entry name" value="ZINC FINGER FYVE DOMAIN CONTAINING PROTEIN"/>
    <property type="match status" value="1"/>
</dbReference>
<dbReference type="InterPro" id="IPR001087">
    <property type="entry name" value="GDSL"/>
</dbReference>
<proteinExistence type="inferred from homology"/>
<dbReference type="InterPro" id="IPR036514">
    <property type="entry name" value="SGNH_hydro_sf"/>
</dbReference>
<keyword evidence="4" id="KW-1185">Reference proteome</keyword>
<name>A0A314YC19_PRUYE</name>
<accession>A0A314YC19</accession>
<evidence type="ECO:0008006" key="5">
    <source>
        <dbReference type="Google" id="ProtNLM"/>
    </source>
</evidence>
<keyword evidence="2" id="KW-0325">Glycoprotein</keyword>